<dbReference type="GO" id="GO:0008194">
    <property type="term" value="F:UDP-glycosyltransferase activity"/>
    <property type="evidence" value="ECO:0007669"/>
    <property type="project" value="InterPro"/>
</dbReference>
<dbReference type="Proteomes" id="UP000199651">
    <property type="component" value="Unassembled WGS sequence"/>
</dbReference>
<dbReference type="STRING" id="504798.SAMN05421871_107366"/>
<proteinExistence type="predicted"/>
<dbReference type="OrthoDB" id="764352at2"/>
<dbReference type="PANTHER" id="PTHR48050:SF13">
    <property type="entry name" value="STEROL 3-BETA-GLUCOSYLTRANSFERASE UGT80A2"/>
    <property type="match status" value="1"/>
</dbReference>
<dbReference type="Pfam" id="PF06722">
    <property type="entry name" value="EryCIII-like_C"/>
    <property type="match status" value="1"/>
</dbReference>
<organism evidence="2 3">
    <name type="scientific">Actinokineospora alba</name>
    <dbReference type="NCBI Taxonomy" id="504798"/>
    <lineage>
        <taxon>Bacteria</taxon>
        <taxon>Bacillati</taxon>
        <taxon>Actinomycetota</taxon>
        <taxon>Actinomycetes</taxon>
        <taxon>Pseudonocardiales</taxon>
        <taxon>Pseudonocardiaceae</taxon>
        <taxon>Actinokineospora</taxon>
    </lineage>
</organism>
<dbReference type="InterPro" id="IPR050426">
    <property type="entry name" value="Glycosyltransferase_28"/>
</dbReference>
<evidence type="ECO:0000313" key="3">
    <source>
        <dbReference type="Proteomes" id="UP000199651"/>
    </source>
</evidence>
<dbReference type="RefSeq" id="WP_091382124.1">
    <property type="nucleotide sequence ID" value="NZ_FNDV01000007.1"/>
</dbReference>
<dbReference type="SUPFAM" id="SSF53756">
    <property type="entry name" value="UDP-Glycosyltransferase/glycogen phosphorylase"/>
    <property type="match status" value="1"/>
</dbReference>
<keyword evidence="2" id="KW-0808">Transferase</keyword>
<dbReference type="GO" id="GO:0016758">
    <property type="term" value="F:hexosyltransferase activity"/>
    <property type="evidence" value="ECO:0007669"/>
    <property type="project" value="UniProtKB-ARBA"/>
</dbReference>
<dbReference type="PANTHER" id="PTHR48050">
    <property type="entry name" value="STEROL 3-BETA-GLUCOSYLTRANSFERASE"/>
    <property type="match status" value="1"/>
</dbReference>
<accession>A0A1H0UTQ6</accession>
<keyword evidence="3" id="KW-1185">Reference proteome</keyword>
<evidence type="ECO:0000313" key="2">
    <source>
        <dbReference type="EMBL" id="SDP69146.1"/>
    </source>
</evidence>
<evidence type="ECO:0000259" key="1">
    <source>
        <dbReference type="Pfam" id="PF06722"/>
    </source>
</evidence>
<reference evidence="3" key="1">
    <citation type="submission" date="2016-10" db="EMBL/GenBank/DDBJ databases">
        <authorList>
            <person name="Varghese N."/>
            <person name="Submissions S."/>
        </authorList>
    </citation>
    <scope>NUCLEOTIDE SEQUENCE [LARGE SCALE GENOMIC DNA]</scope>
    <source>
        <strain evidence="3">IBRC-M 10655</strain>
    </source>
</reference>
<feature type="domain" description="Erythromycin biosynthesis protein CIII-like C-terminal" evidence="1">
    <location>
        <begin position="256"/>
        <end position="366"/>
    </location>
</feature>
<dbReference type="GO" id="GO:0017000">
    <property type="term" value="P:antibiotic biosynthetic process"/>
    <property type="evidence" value="ECO:0007669"/>
    <property type="project" value="UniProtKB-ARBA"/>
</dbReference>
<dbReference type="Gene3D" id="3.40.50.2000">
    <property type="entry name" value="Glycogen Phosphorylase B"/>
    <property type="match status" value="2"/>
</dbReference>
<dbReference type="CDD" id="cd03784">
    <property type="entry name" value="GT1_Gtf-like"/>
    <property type="match status" value="1"/>
</dbReference>
<name>A0A1H0UTQ6_9PSEU</name>
<protein>
    <submittedName>
        <fullName evidence="2">Glycosyltransferase, MGT family</fullName>
    </submittedName>
</protein>
<dbReference type="EMBL" id="FNJB01000012">
    <property type="protein sequence ID" value="SDP69146.1"/>
    <property type="molecule type" value="Genomic_DNA"/>
</dbReference>
<dbReference type="AlphaFoldDB" id="A0A1H0UTQ6"/>
<dbReference type="InterPro" id="IPR010610">
    <property type="entry name" value="EryCIII-like_C"/>
</dbReference>
<sequence length="380" mass="40258">MSRFLIVVPPFVGHVNPVVGVAAELAERGHEVAWAGDRDLLDRLLPADSTVFPVACPLPDRPADVRGFAAWKFLWEAMLVPLAHTMLPGVHAAVEQWRPDALLVDQQAIAGALVAGRTGLPWATSATTSSEITDPLATMPAIGGWVRGMLTDLRLRFGDPLHDHDLRFSPHLVLAFTTPALAGDPAVAAPVRFVGPSRRPTRPIDFPWDWLDDRPLVLVTLGTANDDAGAKFLADSVAALRARPGLQAVVVDPAGTLADVPANVLCRAEVPQPELLDRAALVVCHAGHNTVCEALDRAVPLVVAPIRDDQPVIAEQVVRAGAGVRLRFVHAGAERIGKAIDAVLTEPGYRDAAKRVQESFAAAGGAADAATGLEFLARSA</sequence>
<gene>
    <name evidence="2" type="ORF">SAMN05192558_11238</name>
</gene>
<dbReference type="InterPro" id="IPR002213">
    <property type="entry name" value="UDP_glucos_trans"/>
</dbReference>